<gene>
    <name evidence="1" type="ORF">F0562_006032</name>
</gene>
<evidence type="ECO:0000313" key="2">
    <source>
        <dbReference type="Proteomes" id="UP000325577"/>
    </source>
</evidence>
<dbReference type="Proteomes" id="UP000325577">
    <property type="component" value="Linkage Group LG2"/>
</dbReference>
<reference evidence="1 2" key="1">
    <citation type="submission" date="2019-09" db="EMBL/GenBank/DDBJ databases">
        <title>A chromosome-level genome assembly of the Chinese tupelo Nyssa sinensis.</title>
        <authorList>
            <person name="Yang X."/>
            <person name="Kang M."/>
            <person name="Yang Y."/>
            <person name="Xiong H."/>
            <person name="Wang M."/>
            <person name="Zhang Z."/>
            <person name="Wang Z."/>
            <person name="Wu H."/>
            <person name="Ma T."/>
            <person name="Liu J."/>
            <person name="Xi Z."/>
        </authorList>
    </citation>
    <scope>NUCLEOTIDE SEQUENCE [LARGE SCALE GENOMIC DNA]</scope>
    <source>
        <strain evidence="1">J267</strain>
        <tissue evidence="1">Leaf</tissue>
    </source>
</reference>
<proteinExistence type="predicted"/>
<evidence type="ECO:0000313" key="1">
    <source>
        <dbReference type="EMBL" id="KAA8531323.1"/>
    </source>
</evidence>
<accession>A0A5J5AJW5</accession>
<dbReference type="EMBL" id="CM018043">
    <property type="protein sequence ID" value="KAA8531323.1"/>
    <property type="molecule type" value="Genomic_DNA"/>
</dbReference>
<sequence length="153" mass="17185">MLRFCGGSELRVGVTAGIHSFLLFTNFTACTTCKSSWATRRPTTYAGRPVLEYLEQVVIKENTGHCLVLGEVCQLRKETNKGTDRRKQRHRCYGELRVGQPQTQQANGFGYSRIINMELQVIGVDEVPDWGNNYLAVVLPEQGNLAVHGQQQQ</sequence>
<organism evidence="1 2">
    <name type="scientific">Nyssa sinensis</name>
    <dbReference type="NCBI Taxonomy" id="561372"/>
    <lineage>
        <taxon>Eukaryota</taxon>
        <taxon>Viridiplantae</taxon>
        <taxon>Streptophyta</taxon>
        <taxon>Embryophyta</taxon>
        <taxon>Tracheophyta</taxon>
        <taxon>Spermatophyta</taxon>
        <taxon>Magnoliopsida</taxon>
        <taxon>eudicotyledons</taxon>
        <taxon>Gunneridae</taxon>
        <taxon>Pentapetalae</taxon>
        <taxon>asterids</taxon>
        <taxon>Cornales</taxon>
        <taxon>Nyssaceae</taxon>
        <taxon>Nyssa</taxon>
    </lineage>
</organism>
<name>A0A5J5AJW5_9ASTE</name>
<dbReference type="AlphaFoldDB" id="A0A5J5AJW5"/>
<protein>
    <submittedName>
        <fullName evidence="1">Uncharacterized protein</fullName>
    </submittedName>
</protein>
<keyword evidence="2" id="KW-1185">Reference proteome</keyword>